<evidence type="ECO:0000256" key="3">
    <source>
        <dbReference type="ARBA" id="ARBA00022777"/>
    </source>
</evidence>
<dbReference type="SUPFAM" id="SSF56112">
    <property type="entry name" value="Protein kinase-like (PK-like)"/>
    <property type="match status" value="1"/>
</dbReference>
<proteinExistence type="predicted"/>
<gene>
    <name evidence="6" type="primary">pknD_1</name>
    <name evidence="6" type="ORF">Q31a_02550</name>
</gene>
<dbReference type="CDD" id="cd14014">
    <property type="entry name" value="STKc_PknB_like"/>
    <property type="match status" value="1"/>
</dbReference>
<dbReference type="Gene3D" id="1.10.510.10">
    <property type="entry name" value="Transferase(Phosphotransferase) domain 1"/>
    <property type="match status" value="1"/>
</dbReference>
<dbReference type="EC" id="2.7.11.1" evidence="6"/>
<sequence>MRRLLRAVDSTEGAGNHKAVQMMQTTRMMDEGKTEAFIDSPQPQVASSLHQRYQALMHSQRVHWTTYHKFKRELGSGGQGVVYLSERNGADGFNQPVAIKVFSPERFPSPSAYRAAMERIARVASRIAMIQHDNLLDVQDFVDRNQIRLMVMEWIDGYDMRQLMSLERLERVRAHASRDSWEYINSVIATFGPEQCRFKAGVAVAVVRDCLAALDALHRERIVHSDIKPANIMLKRTGHAKLIDMGSAFELDDPPSNRTCTPIYAAPEVLEGASCTTRSDLASLGYVLVEMLAGQPCFSADMNLQELLEAKRLLPQRLSEILPEEVVCNDHLMNLCERFIAADPARRFPSAEAAELLQEGAAQFHRQLVFGDLASEYGHDLRTWLEVVRRVDEAPSVDLDSSSFE</sequence>
<evidence type="ECO:0000256" key="1">
    <source>
        <dbReference type="ARBA" id="ARBA00022679"/>
    </source>
</evidence>
<dbReference type="InterPro" id="IPR011009">
    <property type="entry name" value="Kinase-like_dom_sf"/>
</dbReference>
<accession>A0A518G080</accession>
<reference evidence="6 7" key="1">
    <citation type="submission" date="2019-02" db="EMBL/GenBank/DDBJ databases">
        <title>Deep-cultivation of Planctomycetes and their phenomic and genomic characterization uncovers novel biology.</title>
        <authorList>
            <person name="Wiegand S."/>
            <person name="Jogler M."/>
            <person name="Boedeker C."/>
            <person name="Pinto D."/>
            <person name="Vollmers J."/>
            <person name="Rivas-Marin E."/>
            <person name="Kohn T."/>
            <person name="Peeters S.H."/>
            <person name="Heuer A."/>
            <person name="Rast P."/>
            <person name="Oberbeckmann S."/>
            <person name="Bunk B."/>
            <person name="Jeske O."/>
            <person name="Meyerdierks A."/>
            <person name="Storesund J.E."/>
            <person name="Kallscheuer N."/>
            <person name="Luecker S."/>
            <person name="Lage O.M."/>
            <person name="Pohl T."/>
            <person name="Merkel B.J."/>
            <person name="Hornburger P."/>
            <person name="Mueller R.-W."/>
            <person name="Bruemmer F."/>
            <person name="Labrenz M."/>
            <person name="Spormann A.M."/>
            <person name="Op den Camp H."/>
            <person name="Overmann J."/>
            <person name="Amann R."/>
            <person name="Jetten M.S.M."/>
            <person name="Mascher T."/>
            <person name="Medema M.H."/>
            <person name="Devos D.P."/>
            <person name="Kaster A.-K."/>
            <person name="Ovreas L."/>
            <person name="Rohde M."/>
            <person name="Galperin M.Y."/>
            <person name="Jogler C."/>
        </authorList>
    </citation>
    <scope>NUCLEOTIDE SEQUENCE [LARGE SCALE GENOMIC DNA]</scope>
    <source>
        <strain evidence="6 7">Q31a</strain>
    </source>
</reference>
<dbReference type="Proteomes" id="UP000318017">
    <property type="component" value="Chromosome"/>
</dbReference>
<evidence type="ECO:0000256" key="4">
    <source>
        <dbReference type="ARBA" id="ARBA00022840"/>
    </source>
</evidence>
<dbReference type="KEGG" id="ahel:Q31a_02550"/>
<dbReference type="Pfam" id="PF00069">
    <property type="entry name" value="Pkinase"/>
    <property type="match status" value="1"/>
</dbReference>
<keyword evidence="4" id="KW-0067">ATP-binding</keyword>
<dbReference type="SMART" id="SM00220">
    <property type="entry name" value="S_TKc"/>
    <property type="match status" value="1"/>
</dbReference>
<evidence type="ECO:0000313" key="7">
    <source>
        <dbReference type="Proteomes" id="UP000318017"/>
    </source>
</evidence>
<dbReference type="PROSITE" id="PS00108">
    <property type="entry name" value="PROTEIN_KINASE_ST"/>
    <property type="match status" value="1"/>
</dbReference>
<dbReference type="PANTHER" id="PTHR43289:SF6">
    <property type="entry name" value="SERINE_THREONINE-PROTEIN KINASE NEKL-3"/>
    <property type="match status" value="1"/>
</dbReference>
<keyword evidence="3 6" id="KW-0418">Kinase</keyword>
<dbReference type="InterPro" id="IPR008271">
    <property type="entry name" value="Ser/Thr_kinase_AS"/>
</dbReference>
<dbReference type="PANTHER" id="PTHR43289">
    <property type="entry name" value="MITOGEN-ACTIVATED PROTEIN KINASE KINASE KINASE 20-RELATED"/>
    <property type="match status" value="1"/>
</dbReference>
<keyword evidence="1 6" id="KW-0808">Transferase</keyword>
<protein>
    <submittedName>
        <fullName evidence="6">Serine/threonine-protein kinase PknD</fullName>
        <ecNumber evidence="6">2.7.11.1</ecNumber>
    </submittedName>
</protein>
<evidence type="ECO:0000256" key="2">
    <source>
        <dbReference type="ARBA" id="ARBA00022741"/>
    </source>
</evidence>
<name>A0A518G080_9BACT</name>
<organism evidence="6 7">
    <name type="scientific">Aureliella helgolandensis</name>
    <dbReference type="NCBI Taxonomy" id="2527968"/>
    <lineage>
        <taxon>Bacteria</taxon>
        <taxon>Pseudomonadati</taxon>
        <taxon>Planctomycetota</taxon>
        <taxon>Planctomycetia</taxon>
        <taxon>Pirellulales</taxon>
        <taxon>Pirellulaceae</taxon>
        <taxon>Aureliella</taxon>
    </lineage>
</organism>
<dbReference type="GO" id="GO:0004674">
    <property type="term" value="F:protein serine/threonine kinase activity"/>
    <property type="evidence" value="ECO:0007669"/>
    <property type="project" value="UniProtKB-EC"/>
</dbReference>
<dbReference type="EMBL" id="CP036298">
    <property type="protein sequence ID" value="QDV21976.1"/>
    <property type="molecule type" value="Genomic_DNA"/>
</dbReference>
<evidence type="ECO:0000313" key="6">
    <source>
        <dbReference type="EMBL" id="QDV21976.1"/>
    </source>
</evidence>
<keyword evidence="7" id="KW-1185">Reference proteome</keyword>
<dbReference type="PROSITE" id="PS50011">
    <property type="entry name" value="PROTEIN_KINASE_DOM"/>
    <property type="match status" value="1"/>
</dbReference>
<dbReference type="GO" id="GO:0005524">
    <property type="term" value="F:ATP binding"/>
    <property type="evidence" value="ECO:0007669"/>
    <property type="project" value="UniProtKB-KW"/>
</dbReference>
<evidence type="ECO:0000259" key="5">
    <source>
        <dbReference type="PROSITE" id="PS50011"/>
    </source>
</evidence>
<dbReference type="AlphaFoldDB" id="A0A518G080"/>
<dbReference type="Gene3D" id="3.30.200.20">
    <property type="entry name" value="Phosphorylase Kinase, domain 1"/>
    <property type="match status" value="1"/>
</dbReference>
<dbReference type="InterPro" id="IPR000719">
    <property type="entry name" value="Prot_kinase_dom"/>
</dbReference>
<feature type="domain" description="Protein kinase" evidence="5">
    <location>
        <begin position="68"/>
        <end position="368"/>
    </location>
</feature>
<keyword evidence="2" id="KW-0547">Nucleotide-binding</keyword>